<dbReference type="Proteomes" id="UP001500151">
    <property type="component" value="Unassembled WGS sequence"/>
</dbReference>
<dbReference type="InterPro" id="IPR056911">
    <property type="entry name" value="Phage_Znf_bind_put"/>
</dbReference>
<proteinExistence type="predicted"/>
<dbReference type="EMBL" id="BAAASJ010000125">
    <property type="protein sequence ID" value="GAA2664354.1"/>
    <property type="molecule type" value="Genomic_DNA"/>
</dbReference>
<keyword evidence="3" id="KW-1185">Reference proteome</keyword>
<organism evidence="2 3">
    <name type="scientific">Streptomyces vastus</name>
    <dbReference type="NCBI Taxonomy" id="285451"/>
    <lineage>
        <taxon>Bacteria</taxon>
        <taxon>Bacillati</taxon>
        <taxon>Actinomycetota</taxon>
        <taxon>Actinomycetes</taxon>
        <taxon>Kitasatosporales</taxon>
        <taxon>Streptomycetaceae</taxon>
        <taxon>Streptomyces</taxon>
    </lineage>
</organism>
<protein>
    <recommendedName>
        <fullName evidence="1">DNA-binding phage zinc finger domain-containing protein</fullName>
    </recommendedName>
</protein>
<name>A0ABP6EDT1_9ACTN</name>
<feature type="domain" description="DNA-binding phage zinc finger" evidence="1">
    <location>
        <begin position="10"/>
        <end position="58"/>
    </location>
</feature>
<evidence type="ECO:0000313" key="2">
    <source>
        <dbReference type="EMBL" id="GAA2664354.1"/>
    </source>
</evidence>
<dbReference type="RefSeq" id="WP_344397093.1">
    <property type="nucleotide sequence ID" value="NZ_BAAASJ010000125.1"/>
</dbReference>
<comment type="caution">
    <text evidence="2">The sequence shown here is derived from an EMBL/GenBank/DDBJ whole genome shotgun (WGS) entry which is preliminary data.</text>
</comment>
<gene>
    <name evidence="2" type="ORF">GCM10010307_85790</name>
</gene>
<sequence>MITDPFRLVESHTCPMSTCQAPAGSPCRTTSGKVALKYHTARFQLVPALRSELHVATPAVRHPGSAWQALPVQKLAAPAVPMEVRLA</sequence>
<dbReference type="Pfam" id="PF24623">
    <property type="entry name" value="Phage_zn_bind_8"/>
    <property type="match status" value="1"/>
</dbReference>
<evidence type="ECO:0000313" key="3">
    <source>
        <dbReference type="Proteomes" id="UP001500151"/>
    </source>
</evidence>
<evidence type="ECO:0000259" key="1">
    <source>
        <dbReference type="Pfam" id="PF24623"/>
    </source>
</evidence>
<reference evidence="3" key="1">
    <citation type="journal article" date="2019" name="Int. J. Syst. Evol. Microbiol.">
        <title>The Global Catalogue of Microorganisms (GCM) 10K type strain sequencing project: providing services to taxonomists for standard genome sequencing and annotation.</title>
        <authorList>
            <consortium name="The Broad Institute Genomics Platform"/>
            <consortium name="The Broad Institute Genome Sequencing Center for Infectious Disease"/>
            <person name="Wu L."/>
            <person name="Ma J."/>
        </authorList>
    </citation>
    <scope>NUCLEOTIDE SEQUENCE [LARGE SCALE GENOMIC DNA]</scope>
    <source>
        <strain evidence="3">JCM 4524</strain>
    </source>
</reference>
<accession>A0ABP6EDT1</accession>